<evidence type="ECO:0000256" key="3">
    <source>
        <dbReference type="ARBA" id="ARBA00022692"/>
    </source>
</evidence>
<feature type="transmembrane region" description="Helical" evidence="8">
    <location>
        <begin position="483"/>
        <end position="502"/>
    </location>
</feature>
<dbReference type="GO" id="GO:0016020">
    <property type="term" value="C:membrane"/>
    <property type="evidence" value="ECO:0007669"/>
    <property type="project" value="UniProtKB-SubCell"/>
</dbReference>
<dbReference type="Pfam" id="PF16010">
    <property type="entry name" value="CDH-cyt"/>
    <property type="match status" value="1"/>
</dbReference>
<dbReference type="Proteomes" id="UP000016933">
    <property type="component" value="Unassembled WGS sequence"/>
</dbReference>
<evidence type="ECO:0000256" key="2">
    <source>
        <dbReference type="ARBA" id="ARBA00022448"/>
    </source>
</evidence>
<name>N1Q371_DOTSN</name>
<dbReference type="Gene3D" id="2.60.40.1210">
    <property type="entry name" value="Cellobiose dehydrogenase, cytochrome domain"/>
    <property type="match status" value="1"/>
</dbReference>
<feature type="transmembrane region" description="Helical" evidence="8">
    <location>
        <begin position="348"/>
        <end position="370"/>
    </location>
</feature>
<evidence type="ECO:0000256" key="8">
    <source>
        <dbReference type="SAM" id="Phobius"/>
    </source>
</evidence>
<evidence type="ECO:0000256" key="4">
    <source>
        <dbReference type="ARBA" id="ARBA00022982"/>
    </source>
</evidence>
<dbReference type="AlphaFoldDB" id="N1Q371"/>
<keyword evidence="4" id="KW-0249">Electron transport</keyword>
<evidence type="ECO:0000259" key="10">
    <source>
        <dbReference type="PROSITE" id="PS50939"/>
    </source>
</evidence>
<evidence type="ECO:0000256" key="7">
    <source>
        <dbReference type="SAM" id="MobiDB-lite"/>
    </source>
</evidence>
<dbReference type="SMART" id="SM00665">
    <property type="entry name" value="B561"/>
    <property type="match status" value="1"/>
</dbReference>
<reference evidence="12" key="1">
    <citation type="journal article" date="2012" name="PLoS Genet.">
        <title>The genomes of the fungal plant pathogens Cladosporium fulvum and Dothistroma septosporum reveal adaptation to different hosts and lifestyles but also signatures of common ancestry.</title>
        <authorList>
            <person name="de Wit P.J.G.M."/>
            <person name="van der Burgt A."/>
            <person name="Oekmen B."/>
            <person name="Stergiopoulos I."/>
            <person name="Abd-Elsalam K.A."/>
            <person name="Aerts A.L."/>
            <person name="Bahkali A.H."/>
            <person name="Beenen H.G."/>
            <person name="Chettri P."/>
            <person name="Cox M.P."/>
            <person name="Datema E."/>
            <person name="de Vries R.P."/>
            <person name="Dhillon B."/>
            <person name="Ganley A.R."/>
            <person name="Griffiths S.A."/>
            <person name="Guo Y."/>
            <person name="Hamelin R.C."/>
            <person name="Henrissat B."/>
            <person name="Kabir M.S."/>
            <person name="Jashni M.K."/>
            <person name="Kema G."/>
            <person name="Klaubauf S."/>
            <person name="Lapidus A."/>
            <person name="Levasseur A."/>
            <person name="Lindquist E."/>
            <person name="Mehrabi R."/>
            <person name="Ohm R.A."/>
            <person name="Owen T.J."/>
            <person name="Salamov A."/>
            <person name="Schwelm A."/>
            <person name="Schijlen E."/>
            <person name="Sun H."/>
            <person name="van den Burg H.A."/>
            <person name="van Ham R.C.H.J."/>
            <person name="Zhang S."/>
            <person name="Goodwin S.B."/>
            <person name="Grigoriev I.V."/>
            <person name="Collemare J."/>
            <person name="Bradshaw R.E."/>
        </authorList>
    </citation>
    <scope>NUCLEOTIDE SEQUENCE [LARGE SCALE GENOMIC DNA]</scope>
    <source>
        <strain evidence="12">NZE10 / CBS 128990</strain>
    </source>
</reference>
<dbReference type="PANTHER" id="PTHR47797">
    <property type="entry name" value="DEHYDROGENASE, PUTATIVE (AFU_ORTHOLOGUE AFUA_8G05805)-RELATED"/>
    <property type="match status" value="1"/>
</dbReference>
<feature type="region of interest" description="Disordered" evidence="7">
    <location>
        <begin position="507"/>
        <end position="532"/>
    </location>
</feature>
<keyword evidence="12" id="KW-1185">Reference proteome</keyword>
<keyword evidence="3 8" id="KW-0812">Transmembrane</keyword>
<accession>N1Q371</accession>
<dbReference type="EMBL" id="KB446535">
    <property type="protein sequence ID" value="EME50231.1"/>
    <property type="molecule type" value="Genomic_DNA"/>
</dbReference>
<feature type="signal peptide" evidence="9">
    <location>
        <begin position="1"/>
        <end position="19"/>
    </location>
</feature>
<dbReference type="OMA" id="MSIVFIA"/>
<dbReference type="PANTHER" id="PTHR47797:SF1">
    <property type="entry name" value="CYTOCHROME B561 DOMAIN-CONTAINING PROTEIN-RELATED"/>
    <property type="match status" value="1"/>
</dbReference>
<keyword evidence="9" id="KW-0732">Signal</keyword>
<dbReference type="eggNOG" id="KOG4293">
    <property type="taxonomic scope" value="Eukaryota"/>
</dbReference>
<dbReference type="InterPro" id="IPR006593">
    <property type="entry name" value="Cyt_b561/ferric_Rdtase_TM"/>
</dbReference>
<evidence type="ECO:0000313" key="11">
    <source>
        <dbReference type="EMBL" id="EME50231.1"/>
    </source>
</evidence>
<dbReference type="SMART" id="SM00664">
    <property type="entry name" value="DoH"/>
    <property type="match status" value="1"/>
</dbReference>
<keyword evidence="6 8" id="KW-0472">Membrane</keyword>
<dbReference type="InterPro" id="IPR015920">
    <property type="entry name" value="Cellobiose_DH-like_cyt"/>
</dbReference>
<evidence type="ECO:0000256" key="6">
    <source>
        <dbReference type="ARBA" id="ARBA00023136"/>
    </source>
</evidence>
<dbReference type="CDD" id="cd08760">
    <property type="entry name" value="Cyt_b561_FRRS1_like"/>
    <property type="match status" value="1"/>
</dbReference>
<feature type="region of interest" description="Disordered" evidence="7">
    <location>
        <begin position="186"/>
        <end position="211"/>
    </location>
</feature>
<reference evidence="11 12" key="2">
    <citation type="journal article" date="2012" name="PLoS Pathog.">
        <title>Diverse lifestyles and strategies of plant pathogenesis encoded in the genomes of eighteen Dothideomycetes fungi.</title>
        <authorList>
            <person name="Ohm R.A."/>
            <person name="Feau N."/>
            <person name="Henrissat B."/>
            <person name="Schoch C.L."/>
            <person name="Horwitz B.A."/>
            <person name="Barry K.W."/>
            <person name="Condon B.J."/>
            <person name="Copeland A.C."/>
            <person name="Dhillon B."/>
            <person name="Glaser F."/>
            <person name="Hesse C.N."/>
            <person name="Kosti I."/>
            <person name="LaButti K."/>
            <person name="Lindquist E.A."/>
            <person name="Lucas S."/>
            <person name="Salamov A.A."/>
            <person name="Bradshaw R.E."/>
            <person name="Ciuffetti L."/>
            <person name="Hamelin R.C."/>
            <person name="Kema G.H.J."/>
            <person name="Lawrence C."/>
            <person name="Scott J.A."/>
            <person name="Spatafora J.W."/>
            <person name="Turgeon B.G."/>
            <person name="de Wit P.J.G.M."/>
            <person name="Zhong S."/>
            <person name="Goodwin S.B."/>
            <person name="Grigoriev I.V."/>
        </authorList>
    </citation>
    <scope>NUCLEOTIDE SEQUENCE [LARGE SCALE GENOMIC DNA]</scope>
    <source>
        <strain evidence="12">NZE10 / CBS 128990</strain>
    </source>
</reference>
<evidence type="ECO:0000256" key="5">
    <source>
        <dbReference type="ARBA" id="ARBA00022989"/>
    </source>
</evidence>
<dbReference type="CDD" id="cd09630">
    <property type="entry name" value="CDH_like_cytochrome"/>
    <property type="match status" value="1"/>
</dbReference>
<feature type="transmembrane region" description="Helical" evidence="8">
    <location>
        <begin position="447"/>
        <end position="471"/>
    </location>
</feature>
<proteinExistence type="predicted"/>
<comment type="subcellular location">
    <subcellularLocation>
        <location evidence="1">Membrane</location>
    </subcellularLocation>
</comment>
<evidence type="ECO:0000256" key="1">
    <source>
        <dbReference type="ARBA" id="ARBA00004370"/>
    </source>
</evidence>
<feature type="chain" id="PRO_5004109537" description="Cytochrome b561 domain-containing protein" evidence="9">
    <location>
        <begin position="20"/>
        <end position="549"/>
    </location>
</feature>
<dbReference type="Gene3D" id="1.20.120.1770">
    <property type="match status" value="1"/>
</dbReference>
<dbReference type="STRING" id="675120.N1Q371"/>
<sequence>MWSSVAVSTALSLVATVHAQSLAKTCPVSDICFQLNIPEATASSGTGDIFFQLRAPTSYQWVSLGQGSQMSGSNIFVMYTSTNGKNVTLSPRLGTGHVEPQHDTQAEITLLAGTGVSNGMMTANVKCSNCNSWSGGTMDFSKGSSSWIYAHKSGNALNTDDLSTDISQHDDASAFSWNIASAKGGDSQNPFMASSSPATASGAAATSGSATVSGSASTSLPPCSGTAAATATLASLTATGSGYSKAAGTACPTAYPAEFTSVWPTARPTWASSCFPSGYSSWPTSAPWQHGSNNKREESQACINEDGSIISSQSGNGGSDSDSGNGSATYQNAEAPFGGDYQKANSIILAHGVLAALAFIALFPIGGILIRIANFTGLIWVHAACQLLAYLIYIVAFGLGIYYAIQMNLLSNHHPIIGIVLLVVLFLQPFSGLLHHRLFKKYGTRTAWSYGHLLIGRIAIILGIINGGLGIRLAGDVSMGGKIAYAVVAAIMGLAYIAAVVVGERRRGKGAPPRYDGETKEAFPLGSSHGVPKQYTEGGEVREHYGINR</sequence>
<dbReference type="InterPro" id="IPR005018">
    <property type="entry name" value="DOMON_domain"/>
</dbReference>
<evidence type="ECO:0000313" key="12">
    <source>
        <dbReference type="Proteomes" id="UP000016933"/>
    </source>
</evidence>
<keyword evidence="2" id="KW-0813">Transport</keyword>
<dbReference type="OrthoDB" id="19261at2759"/>
<dbReference type="SUPFAM" id="SSF49344">
    <property type="entry name" value="CBD9-like"/>
    <property type="match status" value="1"/>
</dbReference>
<gene>
    <name evidence="11" type="ORF">DOTSEDRAFT_68941</name>
</gene>
<feature type="transmembrane region" description="Helical" evidence="8">
    <location>
        <begin position="416"/>
        <end position="435"/>
    </location>
</feature>
<keyword evidence="5 8" id="KW-1133">Transmembrane helix</keyword>
<feature type="compositionally biased region" description="Low complexity" evidence="7">
    <location>
        <begin position="193"/>
        <end position="211"/>
    </location>
</feature>
<feature type="transmembrane region" description="Helical" evidence="8">
    <location>
        <begin position="377"/>
        <end position="404"/>
    </location>
</feature>
<feature type="domain" description="Cytochrome b561" evidence="10">
    <location>
        <begin position="311"/>
        <end position="508"/>
    </location>
</feature>
<dbReference type="PROSITE" id="PS50939">
    <property type="entry name" value="CYTOCHROME_B561"/>
    <property type="match status" value="1"/>
</dbReference>
<evidence type="ECO:0000256" key="9">
    <source>
        <dbReference type="SAM" id="SignalP"/>
    </source>
</evidence>
<protein>
    <recommendedName>
        <fullName evidence="10">Cytochrome b561 domain-containing protein</fullName>
    </recommendedName>
</protein>
<organism evidence="11 12">
    <name type="scientific">Dothistroma septosporum (strain NZE10 / CBS 128990)</name>
    <name type="common">Red band needle blight fungus</name>
    <name type="synonym">Mycosphaerella pini</name>
    <dbReference type="NCBI Taxonomy" id="675120"/>
    <lineage>
        <taxon>Eukaryota</taxon>
        <taxon>Fungi</taxon>
        <taxon>Dikarya</taxon>
        <taxon>Ascomycota</taxon>
        <taxon>Pezizomycotina</taxon>
        <taxon>Dothideomycetes</taxon>
        <taxon>Dothideomycetidae</taxon>
        <taxon>Mycosphaerellales</taxon>
        <taxon>Mycosphaerellaceae</taxon>
        <taxon>Dothistroma</taxon>
    </lineage>
</organism>
<dbReference type="HOGENOM" id="CLU_031471_1_0_1"/>